<gene>
    <name evidence="1" type="ORF">E2C01_101232</name>
</gene>
<proteinExistence type="predicted"/>
<reference evidence="1 2" key="1">
    <citation type="submission" date="2019-05" db="EMBL/GenBank/DDBJ databases">
        <title>Another draft genome of Portunus trituberculatus and its Hox gene families provides insights of decapod evolution.</title>
        <authorList>
            <person name="Jeong J.-H."/>
            <person name="Song I."/>
            <person name="Kim S."/>
            <person name="Choi T."/>
            <person name="Kim D."/>
            <person name="Ryu S."/>
            <person name="Kim W."/>
        </authorList>
    </citation>
    <scope>NUCLEOTIDE SEQUENCE [LARGE SCALE GENOMIC DNA]</scope>
    <source>
        <tissue evidence="1">Muscle</tissue>
    </source>
</reference>
<accession>A0A5B7KF33</accession>
<evidence type="ECO:0000313" key="2">
    <source>
        <dbReference type="Proteomes" id="UP000324222"/>
    </source>
</evidence>
<dbReference type="Proteomes" id="UP000324222">
    <property type="component" value="Unassembled WGS sequence"/>
</dbReference>
<dbReference type="EMBL" id="VSRR010146254">
    <property type="protein sequence ID" value="MPD05486.1"/>
    <property type="molecule type" value="Genomic_DNA"/>
</dbReference>
<organism evidence="1 2">
    <name type="scientific">Portunus trituberculatus</name>
    <name type="common">Swimming crab</name>
    <name type="synonym">Neptunus trituberculatus</name>
    <dbReference type="NCBI Taxonomy" id="210409"/>
    <lineage>
        <taxon>Eukaryota</taxon>
        <taxon>Metazoa</taxon>
        <taxon>Ecdysozoa</taxon>
        <taxon>Arthropoda</taxon>
        <taxon>Crustacea</taxon>
        <taxon>Multicrustacea</taxon>
        <taxon>Malacostraca</taxon>
        <taxon>Eumalacostraca</taxon>
        <taxon>Eucarida</taxon>
        <taxon>Decapoda</taxon>
        <taxon>Pleocyemata</taxon>
        <taxon>Brachyura</taxon>
        <taxon>Eubrachyura</taxon>
        <taxon>Portunoidea</taxon>
        <taxon>Portunidae</taxon>
        <taxon>Portuninae</taxon>
        <taxon>Portunus</taxon>
    </lineage>
</organism>
<comment type="caution">
    <text evidence="1">The sequence shown here is derived from an EMBL/GenBank/DDBJ whole genome shotgun (WGS) entry which is preliminary data.</text>
</comment>
<sequence>MDLTHRLPTLLTSLIYQSFSSVHPLLQFAPFPAFIPLHHLLANCHTRCPPLNILPIPPTPLLLTSLLATPLLSTPATPTSSPSFIPASHTLLNASLPATHSYTHTRRTNTTTISSSSLISLLRRFPPRPCHPLQNHLIYGLFGNLHTQPQLSCPPPPHPNAPIHTPQAPTCTHTHPTLTHTRSHSSKLTYLHFHSFVPSTRLRTHLHAHTGTSCSSARKSWYPHMHVSTTRCISNINIHFYAVMFMYVCAKCLVP</sequence>
<name>A0A5B7KF33_PORTR</name>
<protein>
    <submittedName>
        <fullName evidence="1">Uncharacterized protein</fullName>
    </submittedName>
</protein>
<evidence type="ECO:0000313" key="1">
    <source>
        <dbReference type="EMBL" id="MPD05486.1"/>
    </source>
</evidence>
<dbReference type="AlphaFoldDB" id="A0A5B7KF33"/>
<keyword evidence="2" id="KW-1185">Reference proteome</keyword>